<dbReference type="PANTHER" id="PTHR46268:SF6">
    <property type="entry name" value="UNIVERSAL STRESS PROTEIN UP12"/>
    <property type="match status" value="1"/>
</dbReference>
<dbReference type="AlphaFoldDB" id="A0A844Z7R4"/>
<feature type="domain" description="UspA" evidence="2">
    <location>
        <begin position="39"/>
        <end position="92"/>
    </location>
</feature>
<sequence length="245" mass="26621">MIHALDFIDAENADWNDLENRMAQTVGDAPCPIETAFPEGSPPRAIAEETRGPGVELLVIGPARYNSIGDYFLGTAVDYVLRDTDCPCLVVKKRARTPYGHIVAGTDFSAASAYAIIEAAKLFPDVPVHIVHAWQVPFQAFQHDRYVAEEIEADESERLVKFVDDLKSRAPNLKNTTHRLVRGGVHEALTSESQAHDNDPASTLVVVGSHGTSGFRQAALGSVTSELLRTLSSDILVVNTKKADS</sequence>
<evidence type="ECO:0000256" key="1">
    <source>
        <dbReference type="ARBA" id="ARBA00008791"/>
    </source>
</evidence>
<dbReference type="InterPro" id="IPR006015">
    <property type="entry name" value="Universal_stress_UspA"/>
</dbReference>
<organism evidence="3 4">
    <name type="scientific">Parapontixanthobacter aurantiacus</name>
    <dbReference type="NCBI Taxonomy" id="1463599"/>
    <lineage>
        <taxon>Bacteria</taxon>
        <taxon>Pseudomonadati</taxon>
        <taxon>Pseudomonadota</taxon>
        <taxon>Alphaproteobacteria</taxon>
        <taxon>Sphingomonadales</taxon>
        <taxon>Erythrobacteraceae</taxon>
        <taxon>Parapontixanthobacter</taxon>
    </lineage>
</organism>
<name>A0A844Z7R4_9SPHN</name>
<dbReference type="PANTHER" id="PTHR46268">
    <property type="entry name" value="STRESS RESPONSE PROTEIN NHAX"/>
    <property type="match status" value="1"/>
</dbReference>
<dbReference type="SUPFAM" id="SSF52402">
    <property type="entry name" value="Adenine nucleotide alpha hydrolases-like"/>
    <property type="match status" value="2"/>
</dbReference>
<evidence type="ECO:0000313" key="3">
    <source>
        <dbReference type="EMBL" id="MXO84641.1"/>
    </source>
</evidence>
<dbReference type="PRINTS" id="PR01438">
    <property type="entry name" value="UNVRSLSTRESS"/>
</dbReference>
<feature type="domain" description="UspA" evidence="2">
    <location>
        <begin position="99"/>
        <end position="238"/>
    </location>
</feature>
<gene>
    <name evidence="3" type="ORF">GRI38_01155</name>
</gene>
<protein>
    <recommendedName>
        <fullName evidence="2">UspA domain-containing protein</fullName>
    </recommendedName>
</protein>
<dbReference type="Gene3D" id="3.40.50.12370">
    <property type="match status" value="1"/>
</dbReference>
<proteinExistence type="inferred from homology"/>
<evidence type="ECO:0000313" key="4">
    <source>
        <dbReference type="Proteomes" id="UP000433104"/>
    </source>
</evidence>
<accession>A0A844Z7R4</accession>
<dbReference type="Pfam" id="PF00582">
    <property type="entry name" value="Usp"/>
    <property type="match status" value="2"/>
</dbReference>
<comment type="caution">
    <text evidence="3">The sequence shown here is derived from an EMBL/GenBank/DDBJ whole genome shotgun (WGS) entry which is preliminary data.</text>
</comment>
<evidence type="ECO:0000259" key="2">
    <source>
        <dbReference type="Pfam" id="PF00582"/>
    </source>
</evidence>
<dbReference type="CDD" id="cd00293">
    <property type="entry name" value="USP-like"/>
    <property type="match status" value="2"/>
</dbReference>
<dbReference type="EMBL" id="WTYW01000001">
    <property type="protein sequence ID" value="MXO84641.1"/>
    <property type="molecule type" value="Genomic_DNA"/>
</dbReference>
<reference evidence="3 4" key="1">
    <citation type="submission" date="2019-12" db="EMBL/GenBank/DDBJ databases">
        <title>Genomic-based taxomic classification of the family Erythrobacteraceae.</title>
        <authorList>
            <person name="Xu L."/>
        </authorList>
    </citation>
    <scope>NUCLEOTIDE SEQUENCE [LARGE SCALE GENOMIC DNA]</scope>
    <source>
        <strain evidence="3 4">MCCC 1A09962</strain>
    </source>
</reference>
<comment type="similarity">
    <text evidence="1">Belongs to the universal stress protein A family.</text>
</comment>
<dbReference type="Proteomes" id="UP000433104">
    <property type="component" value="Unassembled WGS sequence"/>
</dbReference>
<keyword evidence="4" id="KW-1185">Reference proteome</keyword>
<dbReference type="InterPro" id="IPR006016">
    <property type="entry name" value="UspA"/>
</dbReference>